<feature type="region of interest" description="Disordered" evidence="1">
    <location>
        <begin position="224"/>
        <end position="259"/>
    </location>
</feature>
<dbReference type="AlphaFoldDB" id="A0AAN7QBX1"/>
<dbReference type="EMBL" id="JARPUR010000001">
    <property type="protein sequence ID" value="KAK4887465.1"/>
    <property type="molecule type" value="Genomic_DNA"/>
</dbReference>
<evidence type="ECO:0000313" key="2">
    <source>
        <dbReference type="EMBL" id="KAK4887465.1"/>
    </source>
</evidence>
<evidence type="ECO:0000313" key="3">
    <source>
        <dbReference type="Proteomes" id="UP001353858"/>
    </source>
</evidence>
<evidence type="ECO:0000256" key="1">
    <source>
        <dbReference type="SAM" id="MobiDB-lite"/>
    </source>
</evidence>
<sequence>MDDNDDRTENIATADDEAEAGQTILNNADISDEDEQDIEIFSDHDTVSDFEYLSDQENIISGDNKSKDESTIDLTSKRSKLAWYGKDNTKWAKEAPKKSKVKPHNLLRILPGPRGPVRNNPPSCPMEAWKQFITDDMLNVIVKFTNDKIHTVNSHYGAFRRRKNFRSKFAPTFTCATDKIEIEAFIEEKTELYKTGGGSKKNIPTNDLLKSIINEKTVEDFNNPFDGDQLASSSNEGTSVTTPSRFRSTIYSRSKSRRY</sequence>
<proteinExistence type="predicted"/>
<name>A0AAN7QBX1_9COLE</name>
<feature type="compositionally biased region" description="Polar residues" evidence="1">
    <location>
        <begin position="230"/>
        <end position="253"/>
    </location>
</feature>
<reference evidence="3" key="1">
    <citation type="submission" date="2023-01" db="EMBL/GenBank/DDBJ databases">
        <title>Key to firefly adult light organ development and bioluminescence: homeobox transcription factors regulate luciferase expression and transportation to peroxisome.</title>
        <authorList>
            <person name="Fu X."/>
        </authorList>
    </citation>
    <scope>NUCLEOTIDE SEQUENCE [LARGE SCALE GENOMIC DNA]</scope>
</reference>
<protein>
    <submittedName>
        <fullName evidence="2">Uncharacterized protein</fullName>
    </submittedName>
</protein>
<feature type="region of interest" description="Disordered" evidence="1">
    <location>
        <begin position="1"/>
        <end position="21"/>
    </location>
</feature>
<accession>A0AAN7QBX1</accession>
<keyword evidence="3" id="KW-1185">Reference proteome</keyword>
<gene>
    <name evidence="2" type="ORF">RN001_003736</name>
</gene>
<organism evidence="2 3">
    <name type="scientific">Aquatica leii</name>
    <dbReference type="NCBI Taxonomy" id="1421715"/>
    <lineage>
        <taxon>Eukaryota</taxon>
        <taxon>Metazoa</taxon>
        <taxon>Ecdysozoa</taxon>
        <taxon>Arthropoda</taxon>
        <taxon>Hexapoda</taxon>
        <taxon>Insecta</taxon>
        <taxon>Pterygota</taxon>
        <taxon>Neoptera</taxon>
        <taxon>Endopterygota</taxon>
        <taxon>Coleoptera</taxon>
        <taxon>Polyphaga</taxon>
        <taxon>Elateriformia</taxon>
        <taxon>Elateroidea</taxon>
        <taxon>Lampyridae</taxon>
        <taxon>Luciolinae</taxon>
        <taxon>Aquatica</taxon>
    </lineage>
</organism>
<dbReference type="Proteomes" id="UP001353858">
    <property type="component" value="Unassembled WGS sequence"/>
</dbReference>
<comment type="caution">
    <text evidence="2">The sequence shown here is derived from an EMBL/GenBank/DDBJ whole genome shotgun (WGS) entry which is preliminary data.</text>
</comment>